<dbReference type="KEGG" id="vg:23463164"/>
<sequence length="125" mass="13935">MRQAEQDRVEWEQDGFLLPLTPAGSRCRDWHQASLAERGGQQREATTGAAACRIRVRIGLFVVVAVVGGAHVHEARSRDKRKRAGRARHPFFSPRGAIATVDPLCAARPLCAATKDNSCFFFFWE</sequence>
<dbReference type="EMBL" id="KP136319">
    <property type="protein sequence ID" value="AJF98247.1"/>
    <property type="molecule type" value="Genomic_DNA"/>
</dbReference>
<accession>A0A0B5JEP3</accession>
<name>A0A0B5JEP3_9VIRU</name>
<dbReference type="GeneID" id="23463164"/>
<organism evidence="1 2">
    <name type="scientific">Pandoravirus inopinatum</name>
    <dbReference type="NCBI Taxonomy" id="1605721"/>
    <lineage>
        <taxon>Viruses</taxon>
        <taxon>Pandoravirus</taxon>
    </lineage>
</organism>
<protein>
    <submittedName>
        <fullName evidence="1">Uncharacterized protein</fullName>
    </submittedName>
</protein>
<evidence type="ECO:0000313" key="1">
    <source>
        <dbReference type="EMBL" id="AJF98247.1"/>
    </source>
</evidence>
<proteinExistence type="predicted"/>
<evidence type="ECO:0000313" key="2">
    <source>
        <dbReference type="Proteomes" id="UP000202511"/>
    </source>
</evidence>
<dbReference type="RefSeq" id="YP_009120482.1">
    <property type="nucleotide sequence ID" value="NC_026440.1"/>
</dbReference>
<reference evidence="1 2" key="1">
    <citation type="journal article" date="2015" name="Parasitol. Res.">
        <title>Viruses in close associations with free-living amoebae.</title>
        <authorList>
            <person name="Scheid P."/>
        </authorList>
    </citation>
    <scope>NUCLEOTIDE SEQUENCE [LARGE SCALE GENOMIC DNA]</scope>
    <source>
        <strain evidence="1">KlaHel</strain>
    </source>
</reference>
<dbReference type="Proteomes" id="UP000202511">
    <property type="component" value="Segment"/>
</dbReference>